<dbReference type="Pfam" id="PF01544">
    <property type="entry name" value="CorA"/>
    <property type="match status" value="1"/>
</dbReference>
<dbReference type="GO" id="GO:0005886">
    <property type="term" value="C:plasma membrane"/>
    <property type="evidence" value="ECO:0007669"/>
    <property type="project" value="UniProtKB-SubCell"/>
</dbReference>
<dbReference type="SUPFAM" id="SSF144083">
    <property type="entry name" value="Magnesium transport protein CorA, transmembrane region"/>
    <property type="match status" value="1"/>
</dbReference>
<keyword evidence="8" id="KW-0406">Ion transport</keyword>
<evidence type="ECO:0000313" key="9">
    <source>
        <dbReference type="EMBL" id="VGO16640.1"/>
    </source>
</evidence>
<evidence type="ECO:0000256" key="8">
    <source>
        <dbReference type="RuleBase" id="RU362010"/>
    </source>
</evidence>
<feature type="transmembrane region" description="Helical" evidence="8">
    <location>
        <begin position="268"/>
        <end position="287"/>
    </location>
</feature>
<keyword evidence="5 8" id="KW-0812">Transmembrane</keyword>
<dbReference type="InterPro" id="IPR004488">
    <property type="entry name" value="Mg/Co-transport_prot_CorA"/>
</dbReference>
<evidence type="ECO:0000256" key="3">
    <source>
        <dbReference type="ARBA" id="ARBA00022448"/>
    </source>
</evidence>
<feature type="transmembrane region" description="Helical" evidence="8">
    <location>
        <begin position="299"/>
        <end position="320"/>
    </location>
</feature>
<evidence type="ECO:0000256" key="4">
    <source>
        <dbReference type="ARBA" id="ARBA00022475"/>
    </source>
</evidence>
<evidence type="ECO:0000256" key="7">
    <source>
        <dbReference type="ARBA" id="ARBA00023136"/>
    </source>
</evidence>
<dbReference type="Gene3D" id="3.30.460.20">
    <property type="entry name" value="CorA soluble domain-like"/>
    <property type="match status" value="1"/>
</dbReference>
<comment type="similarity">
    <text evidence="2 8">Belongs to the CorA metal ion transporter (MIT) (TC 1.A.35) family.</text>
</comment>
<protein>
    <recommendedName>
        <fullName evidence="8">Magnesium transport protein CorA</fullName>
    </recommendedName>
</protein>
<evidence type="ECO:0000256" key="5">
    <source>
        <dbReference type="ARBA" id="ARBA00022692"/>
    </source>
</evidence>
<dbReference type="SUPFAM" id="SSF143865">
    <property type="entry name" value="CorA soluble domain-like"/>
    <property type="match status" value="1"/>
</dbReference>
<dbReference type="EMBL" id="CAAHFG010000004">
    <property type="protein sequence ID" value="VGO16640.1"/>
    <property type="molecule type" value="Genomic_DNA"/>
</dbReference>
<evidence type="ECO:0000256" key="1">
    <source>
        <dbReference type="ARBA" id="ARBA00004651"/>
    </source>
</evidence>
<evidence type="ECO:0000256" key="2">
    <source>
        <dbReference type="ARBA" id="ARBA00009765"/>
    </source>
</evidence>
<dbReference type="Gene3D" id="1.20.58.340">
    <property type="entry name" value="Magnesium transport protein CorA, transmembrane region"/>
    <property type="match status" value="2"/>
</dbReference>
<dbReference type="AlphaFoldDB" id="A0A6C2U9B6"/>
<dbReference type="InterPro" id="IPR045861">
    <property type="entry name" value="CorA_cytoplasmic_dom"/>
</dbReference>
<dbReference type="InterPro" id="IPR045863">
    <property type="entry name" value="CorA_TM1_TM2"/>
</dbReference>
<gene>
    <name evidence="9" type="primary">corA_1</name>
    <name evidence="8" type="synonym">corA</name>
    <name evidence="9" type="ORF">PDESU_05231</name>
</gene>
<dbReference type="CDD" id="cd12828">
    <property type="entry name" value="TmCorA-like_1"/>
    <property type="match status" value="1"/>
</dbReference>
<keyword evidence="4 8" id="KW-1003">Cell membrane</keyword>
<dbReference type="FunFam" id="1.20.58.340:FF:000012">
    <property type="entry name" value="Magnesium transport protein CorA"/>
    <property type="match status" value="1"/>
</dbReference>
<dbReference type="GO" id="GO:0000287">
    <property type="term" value="F:magnesium ion binding"/>
    <property type="evidence" value="ECO:0007669"/>
    <property type="project" value="TreeGrafter"/>
</dbReference>
<keyword evidence="10" id="KW-1185">Reference proteome</keyword>
<keyword evidence="6 8" id="KW-1133">Transmembrane helix</keyword>
<dbReference type="PANTHER" id="PTHR46494">
    <property type="entry name" value="CORA FAMILY METAL ION TRANSPORTER (EUROFUNG)"/>
    <property type="match status" value="1"/>
</dbReference>
<sequence>METRIDVIDFTEAEASEQRVGSIGDCEEYLSRDSITWINVTGLGNVELLRSIGERFSIHALVLADILNTGKRSKFEEHDDYLFLILRMLHESADNSIASEQVSLFVGNNLVVSFCEQDGSVLAPVAERILSGKGRIRKSGSDYLAYAIMDVIVDGYFPMLEDLGGRIETIQSSAIGEARPEQLQDIDKLKQSMMLLRKNVLPLREVANRFELSEHELVDEKLGPYLRNVYEHTIQIIDLMEMLRDMTESAFNTYMTTVSNRMNEIMKVLTVIATIFIPLTFIAGVYGMNFENMPELKIAWAYGIAWAVMIAMAVSMLIFFRRKRWI</sequence>
<dbReference type="Proteomes" id="UP000366872">
    <property type="component" value="Unassembled WGS sequence"/>
</dbReference>
<keyword evidence="7 8" id="KW-0472">Membrane</keyword>
<comment type="subcellular location">
    <subcellularLocation>
        <location evidence="1">Cell membrane</location>
        <topology evidence="1">Multi-pass membrane protein</topology>
    </subcellularLocation>
    <subcellularLocation>
        <location evidence="8">Membrane</location>
        <topology evidence="8">Multi-pass membrane protein</topology>
    </subcellularLocation>
</comment>
<reference evidence="9 10" key="1">
    <citation type="submission" date="2019-04" db="EMBL/GenBank/DDBJ databases">
        <authorList>
            <person name="Van Vliet M D."/>
        </authorList>
    </citation>
    <scope>NUCLEOTIDE SEQUENCE [LARGE SCALE GENOMIC DNA]</scope>
    <source>
        <strain evidence="9 10">F1</strain>
    </source>
</reference>
<evidence type="ECO:0000313" key="10">
    <source>
        <dbReference type="Proteomes" id="UP000366872"/>
    </source>
</evidence>
<keyword evidence="8" id="KW-0460">Magnesium</keyword>
<evidence type="ECO:0000256" key="6">
    <source>
        <dbReference type="ARBA" id="ARBA00022989"/>
    </source>
</evidence>
<dbReference type="InterPro" id="IPR002523">
    <property type="entry name" value="MgTranspt_CorA/ZnTranspt_ZntB"/>
</dbReference>
<dbReference type="PANTHER" id="PTHR46494:SF1">
    <property type="entry name" value="CORA FAMILY METAL ION TRANSPORTER (EUROFUNG)"/>
    <property type="match status" value="1"/>
</dbReference>
<dbReference type="NCBIfam" id="TIGR00383">
    <property type="entry name" value="corA"/>
    <property type="match status" value="1"/>
</dbReference>
<keyword evidence="3 8" id="KW-0813">Transport</keyword>
<dbReference type="GO" id="GO:0015087">
    <property type="term" value="F:cobalt ion transmembrane transporter activity"/>
    <property type="evidence" value="ECO:0007669"/>
    <property type="project" value="UniProtKB-UniRule"/>
</dbReference>
<proteinExistence type="inferred from homology"/>
<comment type="function">
    <text evidence="8">Mediates influx of magnesium ions.</text>
</comment>
<name>A0A6C2U9B6_PONDE</name>
<accession>A0A6C2U9B6</accession>
<dbReference type="GO" id="GO:0015095">
    <property type="term" value="F:magnesium ion transmembrane transporter activity"/>
    <property type="evidence" value="ECO:0007669"/>
    <property type="project" value="UniProtKB-UniRule"/>
</dbReference>
<organism evidence="9 10">
    <name type="scientific">Pontiella desulfatans</name>
    <dbReference type="NCBI Taxonomy" id="2750659"/>
    <lineage>
        <taxon>Bacteria</taxon>
        <taxon>Pseudomonadati</taxon>
        <taxon>Kiritimatiellota</taxon>
        <taxon>Kiritimatiellia</taxon>
        <taxon>Kiritimatiellales</taxon>
        <taxon>Pontiellaceae</taxon>
        <taxon>Pontiella</taxon>
    </lineage>
</organism>
<dbReference type="GO" id="GO:0050897">
    <property type="term" value="F:cobalt ion binding"/>
    <property type="evidence" value="ECO:0007669"/>
    <property type="project" value="TreeGrafter"/>
</dbReference>